<feature type="transmembrane region" description="Helical" evidence="1">
    <location>
        <begin position="176"/>
        <end position="199"/>
    </location>
</feature>
<evidence type="ECO:0000313" key="3">
    <source>
        <dbReference type="Proteomes" id="UP000075320"/>
    </source>
</evidence>
<feature type="transmembrane region" description="Helical" evidence="1">
    <location>
        <begin position="21"/>
        <end position="41"/>
    </location>
</feature>
<feature type="transmembrane region" description="Helical" evidence="1">
    <location>
        <begin position="132"/>
        <end position="156"/>
    </location>
</feature>
<feature type="transmembrane region" description="Helical" evidence="1">
    <location>
        <begin position="291"/>
        <end position="312"/>
    </location>
</feature>
<reference evidence="2 3" key="1">
    <citation type="submission" date="2016-03" db="EMBL/GenBank/DDBJ databases">
        <authorList>
            <person name="Ploux O."/>
        </authorList>
    </citation>
    <scope>NUCLEOTIDE SEQUENCE [LARGE SCALE GENOMIC DNA]</scope>
    <source>
        <strain evidence="2 3">R0</strain>
    </source>
</reference>
<feature type="transmembrane region" description="Helical" evidence="1">
    <location>
        <begin position="355"/>
        <end position="377"/>
    </location>
</feature>
<dbReference type="PANTHER" id="PTHR43044">
    <property type="match status" value="1"/>
</dbReference>
<accession>A0A150WM47</accession>
<sequence length="400" mass="45135">MGDSNHHVNLHVSKFEAPAKLKTLSFALIAIGLVTFLVGLMKNQDRLWTSYLVAFFFFSAMAVSGLFWIAINSVAKAGWSVTIRRYAEATTSFIPAILIGGLIMLVGFKHLYPWANPEVIAGSPVIAAKTGYLNAGFFVVRLFIFAVGCMIFRWILVGNSLKQDQTGDDSLTLKSVPPAVGFIVFFALAFSFFSVDLLMSLLPTWYSTIFGVYTFAGMFQAGMAFLAIVIILMRRHGFVKGYVTVEHQHDVVKYLKGFSIFWAYIAFSQFMLIWYANIPEETEYYIMRAQGGWMSISLILLVFRFVVPFLALLPRGAKRTDNHVIAVSILVLAMQYLDIYWMVYPNFFDGHVTFGFWEVGIFAGFAGLFLLTIMSFWSKHSLVPLKDPRIHEAINHHVAY</sequence>
<gene>
    <name evidence="2" type="ORF">AZI86_11735</name>
</gene>
<feature type="transmembrane region" description="Helical" evidence="1">
    <location>
        <begin position="205"/>
        <end position="233"/>
    </location>
</feature>
<dbReference type="PANTHER" id="PTHR43044:SF1">
    <property type="entry name" value="QUINOL:CYTOCHROME C OXIDOREDUCTASE QUINONE-BINDING SUBUNIT 2"/>
    <property type="match status" value="1"/>
</dbReference>
<keyword evidence="1" id="KW-0472">Membrane</keyword>
<dbReference type="EMBL" id="LUKE01000002">
    <property type="protein sequence ID" value="KYG64867.1"/>
    <property type="molecule type" value="Genomic_DNA"/>
</dbReference>
<feature type="transmembrane region" description="Helical" evidence="1">
    <location>
        <begin position="324"/>
        <end position="343"/>
    </location>
</feature>
<feature type="transmembrane region" description="Helical" evidence="1">
    <location>
        <begin position="92"/>
        <end position="112"/>
    </location>
</feature>
<evidence type="ECO:0000313" key="2">
    <source>
        <dbReference type="EMBL" id="KYG64867.1"/>
    </source>
</evidence>
<dbReference type="AlphaFoldDB" id="A0A150WM47"/>
<evidence type="ECO:0000256" key="1">
    <source>
        <dbReference type="SAM" id="Phobius"/>
    </source>
</evidence>
<dbReference type="RefSeq" id="WP_061835378.1">
    <property type="nucleotide sequence ID" value="NZ_LUKE01000002.1"/>
</dbReference>
<keyword evidence="1" id="KW-1133">Transmembrane helix</keyword>
<feature type="transmembrane region" description="Helical" evidence="1">
    <location>
        <begin position="254"/>
        <end position="276"/>
    </location>
</feature>
<keyword evidence="1" id="KW-0812">Transmembrane</keyword>
<organism evidence="2 3">
    <name type="scientific">Bdellovibrio bacteriovorus</name>
    <dbReference type="NCBI Taxonomy" id="959"/>
    <lineage>
        <taxon>Bacteria</taxon>
        <taxon>Pseudomonadati</taxon>
        <taxon>Bdellovibrionota</taxon>
        <taxon>Bdellovibrionia</taxon>
        <taxon>Bdellovibrionales</taxon>
        <taxon>Pseudobdellovibrionaceae</taxon>
        <taxon>Bdellovibrio</taxon>
    </lineage>
</organism>
<comment type="caution">
    <text evidence="2">The sequence shown here is derived from an EMBL/GenBank/DDBJ whole genome shotgun (WGS) entry which is preliminary data.</text>
</comment>
<name>A0A150WM47_BDEBC</name>
<dbReference type="OrthoDB" id="5288679at2"/>
<proteinExistence type="predicted"/>
<keyword evidence="3" id="KW-1185">Reference proteome</keyword>
<protein>
    <submittedName>
        <fullName evidence="2">Molybdopterin oxidoreductase</fullName>
    </submittedName>
</protein>
<dbReference type="Proteomes" id="UP000075320">
    <property type="component" value="Unassembled WGS sequence"/>
</dbReference>
<feature type="transmembrane region" description="Helical" evidence="1">
    <location>
        <begin position="47"/>
        <end position="71"/>
    </location>
</feature>